<keyword evidence="2" id="KW-0378">Hydrolase</keyword>
<dbReference type="GeneTree" id="ENSGT00990000208315"/>
<dbReference type="PANTHER" id="PTHR19134:SF449">
    <property type="entry name" value="TYROSINE-PROTEIN PHOSPHATASE 1"/>
    <property type="match status" value="1"/>
</dbReference>
<dbReference type="Ensembl" id="ENSHHUT00000067156.1">
    <property type="protein sequence ID" value="ENSHHUP00000064950.1"/>
    <property type="gene ID" value="ENSHHUG00000038371.1"/>
</dbReference>
<dbReference type="PROSITE" id="PS50055">
    <property type="entry name" value="TYR_PHOSPHATASE_PTP"/>
    <property type="match status" value="1"/>
</dbReference>
<reference evidence="5" key="3">
    <citation type="submission" date="2025-09" db="UniProtKB">
        <authorList>
            <consortium name="Ensembl"/>
        </authorList>
    </citation>
    <scope>IDENTIFICATION</scope>
</reference>
<organism evidence="5 6">
    <name type="scientific">Hucho hucho</name>
    <name type="common">huchen</name>
    <dbReference type="NCBI Taxonomy" id="62062"/>
    <lineage>
        <taxon>Eukaryota</taxon>
        <taxon>Metazoa</taxon>
        <taxon>Chordata</taxon>
        <taxon>Craniata</taxon>
        <taxon>Vertebrata</taxon>
        <taxon>Euteleostomi</taxon>
        <taxon>Actinopterygii</taxon>
        <taxon>Neopterygii</taxon>
        <taxon>Teleostei</taxon>
        <taxon>Protacanthopterygii</taxon>
        <taxon>Salmoniformes</taxon>
        <taxon>Salmonidae</taxon>
        <taxon>Salmoninae</taxon>
        <taxon>Hucho</taxon>
    </lineage>
</organism>
<dbReference type="Pfam" id="PF00102">
    <property type="entry name" value="Y_phosphatase"/>
    <property type="match status" value="1"/>
</dbReference>
<feature type="domain" description="Tyrosine specific protein phosphatases" evidence="4">
    <location>
        <begin position="49"/>
        <end position="131"/>
    </location>
</feature>
<protein>
    <recommendedName>
        <fullName evidence="1">protein-tyrosine-phosphatase</fullName>
        <ecNumber evidence="1">3.1.3.48</ecNumber>
    </recommendedName>
</protein>
<dbReference type="InterPro" id="IPR003595">
    <property type="entry name" value="Tyr_Pase_cat"/>
</dbReference>
<name>A0A4W5PTN3_9TELE</name>
<dbReference type="PROSITE" id="PS50056">
    <property type="entry name" value="TYR_PHOSPHATASE_2"/>
    <property type="match status" value="1"/>
</dbReference>
<dbReference type="STRING" id="62062.ENSHHUP00000064950"/>
<dbReference type="SUPFAM" id="SSF52799">
    <property type="entry name" value="(Phosphotyrosine protein) phosphatases II"/>
    <property type="match status" value="1"/>
</dbReference>
<evidence type="ECO:0000256" key="1">
    <source>
        <dbReference type="ARBA" id="ARBA00013064"/>
    </source>
</evidence>
<dbReference type="Gene3D" id="3.90.190.10">
    <property type="entry name" value="Protein tyrosine phosphatase superfamily"/>
    <property type="match status" value="1"/>
</dbReference>
<dbReference type="SMART" id="SM00404">
    <property type="entry name" value="PTPc_motif"/>
    <property type="match status" value="1"/>
</dbReference>
<dbReference type="Proteomes" id="UP000314982">
    <property type="component" value="Unassembled WGS sequence"/>
</dbReference>
<keyword evidence="6" id="KW-1185">Reference proteome</keyword>
<dbReference type="PRINTS" id="PR00700">
    <property type="entry name" value="PRTYPHPHTASE"/>
</dbReference>
<dbReference type="InterPro" id="IPR000242">
    <property type="entry name" value="PTP_cat"/>
</dbReference>
<accession>A0A4W5PTN3</accession>
<evidence type="ECO:0000313" key="5">
    <source>
        <dbReference type="Ensembl" id="ENSHHUP00000064950.1"/>
    </source>
</evidence>
<keyword evidence="2" id="KW-0904">Protein phosphatase</keyword>
<evidence type="ECO:0000259" key="4">
    <source>
        <dbReference type="PROSITE" id="PS50056"/>
    </source>
</evidence>
<dbReference type="InterPro" id="IPR000387">
    <property type="entry name" value="Tyr_Pase_dom"/>
</dbReference>
<evidence type="ECO:0000259" key="3">
    <source>
        <dbReference type="PROSITE" id="PS50055"/>
    </source>
</evidence>
<dbReference type="EC" id="3.1.3.48" evidence="1"/>
<reference evidence="5" key="2">
    <citation type="submission" date="2025-08" db="UniProtKB">
        <authorList>
            <consortium name="Ensembl"/>
        </authorList>
    </citation>
    <scope>IDENTIFICATION</scope>
</reference>
<evidence type="ECO:0000256" key="2">
    <source>
        <dbReference type="ARBA" id="ARBA00022912"/>
    </source>
</evidence>
<dbReference type="AlphaFoldDB" id="A0A4W5PTN3"/>
<dbReference type="GO" id="GO:0004725">
    <property type="term" value="F:protein tyrosine phosphatase activity"/>
    <property type="evidence" value="ECO:0007669"/>
    <property type="project" value="UniProtKB-EC"/>
</dbReference>
<evidence type="ECO:0000313" key="6">
    <source>
        <dbReference type="Proteomes" id="UP000314982"/>
    </source>
</evidence>
<dbReference type="InterPro" id="IPR050348">
    <property type="entry name" value="Protein-Tyr_Phosphatase"/>
</dbReference>
<dbReference type="InterPro" id="IPR029021">
    <property type="entry name" value="Prot-tyrosine_phosphatase-like"/>
</dbReference>
<feature type="domain" description="Tyrosine-protein phosphatase" evidence="3">
    <location>
        <begin position="78"/>
        <end position="140"/>
    </location>
</feature>
<dbReference type="PANTHER" id="PTHR19134">
    <property type="entry name" value="RECEPTOR-TYPE TYROSINE-PROTEIN PHOSPHATASE"/>
    <property type="match status" value="1"/>
</dbReference>
<proteinExistence type="predicted"/>
<reference evidence="6" key="1">
    <citation type="submission" date="2018-06" db="EMBL/GenBank/DDBJ databases">
        <title>Genome assembly of Danube salmon.</title>
        <authorList>
            <person name="Macqueen D.J."/>
            <person name="Gundappa M.K."/>
        </authorList>
    </citation>
    <scope>NUCLEOTIDE SEQUENCE [LARGE SCALE GENOMIC DNA]</scope>
</reference>
<sequence length="151" mass="17189">AFTSNPLQQSTHYNSQPITTVNPLQQSTHYNSQLITTVNPLQQSTHYNSQLITTVNPLQQSTHYNSHKTPKSLFFLNVVLCSAGAGRTGTFIALSNILERVKAEGLLDVFQTVKSLRMQRPHMVQTVEQYDFCYRVVQDFVDIFSDYANFK</sequence>